<evidence type="ECO:0000313" key="9">
    <source>
        <dbReference type="EMBL" id="CAF1257637.1"/>
    </source>
</evidence>
<dbReference type="Pfam" id="PF03169">
    <property type="entry name" value="OPT"/>
    <property type="match status" value="1"/>
</dbReference>
<organism evidence="9 11">
    <name type="scientific">Didymodactylos carnosus</name>
    <dbReference type="NCBI Taxonomy" id="1234261"/>
    <lineage>
        <taxon>Eukaryota</taxon>
        <taxon>Metazoa</taxon>
        <taxon>Spiralia</taxon>
        <taxon>Gnathifera</taxon>
        <taxon>Rotifera</taxon>
        <taxon>Eurotatoria</taxon>
        <taxon>Bdelloidea</taxon>
        <taxon>Philodinida</taxon>
        <taxon>Philodinidae</taxon>
        <taxon>Didymodactylos</taxon>
    </lineage>
</organism>
<keyword evidence="5" id="KW-0653">Protein transport</keyword>
<keyword evidence="6 8" id="KW-1133">Transmembrane helix</keyword>
<evidence type="ECO:0000313" key="11">
    <source>
        <dbReference type="Proteomes" id="UP000663829"/>
    </source>
</evidence>
<dbReference type="EMBL" id="CAJOBC010017293">
    <property type="protein sequence ID" value="CAF4032205.1"/>
    <property type="molecule type" value="Genomic_DNA"/>
</dbReference>
<dbReference type="OrthoDB" id="10066099at2759"/>
<evidence type="ECO:0000256" key="3">
    <source>
        <dbReference type="ARBA" id="ARBA00022692"/>
    </source>
</evidence>
<name>A0A815AI32_9BILA</name>
<accession>A0A815AI32</accession>
<evidence type="ECO:0000256" key="7">
    <source>
        <dbReference type="ARBA" id="ARBA00023136"/>
    </source>
</evidence>
<proteinExistence type="predicted"/>
<keyword evidence="7 8" id="KW-0472">Membrane</keyword>
<dbReference type="Proteomes" id="UP000681722">
    <property type="component" value="Unassembled WGS sequence"/>
</dbReference>
<evidence type="ECO:0000256" key="8">
    <source>
        <dbReference type="SAM" id="Phobius"/>
    </source>
</evidence>
<gene>
    <name evidence="9" type="ORF">GPM918_LOCUS26444</name>
    <name evidence="10" type="ORF">SRO942_LOCUS26600</name>
</gene>
<dbReference type="AlphaFoldDB" id="A0A815AI32"/>
<evidence type="ECO:0000256" key="6">
    <source>
        <dbReference type="ARBA" id="ARBA00022989"/>
    </source>
</evidence>
<evidence type="ECO:0000256" key="2">
    <source>
        <dbReference type="ARBA" id="ARBA00022448"/>
    </source>
</evidence>
<dbReference type="EMBL" id="CAJNOQ010010656">
    <property type="protein sequence ID" value="CAF1257637.1"/>
    <property type="molecule type" value="Genomic_DNA"/>
</dbReference>
<keyword evidence="3 8" id="KW-0812">Transmembrane</keyword>
<evidence type="ECO:0000256" key="1">
    <source>
        <dbReference type="ARBA" id="ARBA00004141"/>
    </source>
</evidence>
<dbReference type="InterPro" id="IPR004813">
    <property type="entry name" value="OPT"/>
</dbReference>
<feature type="transmembrane region" description="Helical" evidence="8">
    <location>
        <begin position="172"/>
        <end position="190"/>
    </location>
</feature>
<evidence type="ECO:0000256" key="5">
    <source>
        <dbReference type="ARBA" id="ARBA00022927"/>
    </source>
</evidence>
<comment type="caution">
    <text evidence="9">The sequence shown here is derived from an EMBL/GenBank/DDBJ whole genome shotgun (WGS) entry which is preliminary data.</text>
</comment>
<comment type="subcellular location">
    <subcellularLocation>
        <location evidence="1">Membrane</location>
        <topology evidence="1">Multi-pass membrane protein</topology>
    </subcellularLocation>
</comment>
<dbReference type="PANTHER" id="PTHR22601">
    <property type="entry name" value="ISP4 LIKE PROTEIN"/>
    <property type="match status" value="1"/>
</dbReference>
<dbReference type="GO" id="GO:0015031">
    <property type="term" value="P:protein transport"/>
    <property type="evidence" value="ECO:0007669"/>
    <property type="project" value="UniProtKB-KW"/>
</dbReference>
<dbReference type="Proteomes" id="UP000663829">
    <property type="component" value="Unassembled WGS sequence"/>
</dbReference>
<feature type="non-terminal residue" evidence="9">
    <location>
        <position position="1"/>
    </location>
</feature>
<evidence type="ECO:0000256" key="4">
    <source>
        <dbReference type="ARBA" id="ARBA00022856"/>
    </source>
</evidence>
<evidence type="ECO:0000313" key="10">
    <source>
        <dbReference type="EMBL" id="CAF4032205.1"/>
    </source>
</evidence>
<protein>
    <submittedName>
        <fullName evidence="9">Uncharacterized protein</fullName>
    </submittedName>
</protein>
<reference evidence="9" key="1">
    <citation type="submission" date="2021-02" db="EMBL/GenBank/DDBJ databases">
        <authorList>
            <person name="Nowell W R."/>
        </authorList>
    </citation>
    <scope>NUCLEOTIDE SEQUENCE</scope>
</reference>
<keyword evidence="4" id="KW-0571">Peptide transport</keyword>
<keyword evidence="2" id="KW-0813">Transport</keyword>
<dbReference type="InterPro" id="IPR004648">
    <property type="entry name" value="Oligpept_transpt"/>
</dbReference>
<dbReference type="GO" id="GO:0035673">
    <property type="term" value="F:oligopeptide transmembrane transporter activity"/>
    <property type="evidence" value="ECO:0007669"/>
    <property type="project" value="InterPro"/>
</dbReference>
<keyword evidence="11" id="KW-1185">Reference proteome</keyword>
<sequence length="255" mass="29155">MNPVCDRLKKDFPICSNNLVSTNIPKSTEVILNDEEMNKQNASFMCSQLLKQILLDIPQTDAARRDMLDEWRLQYVDNNEELANIEEFDKNYRVTQNDEFSFIVYCKAKFTINIREQFENADPSKHFIYTSGLLQDTQTKFSAAEQIPYKAVAASVPNTDDETLQCSTFRSWTIGLLFVTLISVVNQFLFFRSNPLSIGSIIAQVLSLPVSKLMAKILPSKYIRIWKWRFSLNPGPFNMKEHTLITVMANTAAGG</sequence>
<dbReference type="GO" id="GO:0016020">
    <property type="term" value="C:membrane"/>
    <property type="evidence" value="ECO:0007669"/>
    <property type="project" value="UniProtKB-SubCell"/>
</dbReference>